<name>K1UFV8_9ZZZZ</name>
<evidence type="ECO:0000256" key="8">
    <source>
        <dbReference type="SAM" id="Phobius"/>
    </source>
</evidence>
<evidence type="ECO:0000256" key="1">
    <source>
        <dbReference type="ARBA" id="ARBA00004127"/>
    </source>
</evidence>
<evidence type="ECO:0000256" key="5">
    <source>
        <dbReference type="ARBA" id="ARBA00022982"/>
    </source>
</evidence>
<keyword evidence="6 8" id="KW-1133">Transmembrane helix</keyword>
<feature type="transmembrane region" description="Helical" evidence="8">
    <location>
        <begin position="93"/>
        <end position="115"/>
    </location>
</feature>
<dbReference type="Pfam" id="PF02508">
    <property type="entry name" value="Rnf-Nqr"/>
    <property type="match status" value="1"/>
</dbReference>
<evidence type="ECO:0000256" key="7">
    <source>
        <dbReference type="ARBA" id="ARBA00023136"/>
    </source>
</evidence>
<dbReference type="NCBIfam" id="NF009070">
    <property type="entry name" value="PRK12405.1"/>
    <property type="match status" value="1"/>
</dbReference>
<dbReference type="PANTHER" id="PTHR30586:SF0">
    <property type="entry name" value="ION-TRANSLOCATING OXIDOREDUCTASE COMPLEX SUBUNIT E"/>
    <property type="match status" value="1"/>
</dbReference>
<feature type="transmembrane region" description="Helical" evidence="8">
    <location>
        <begin position="135"/>
        <end position="157"/>
    </location>
</feature>
<feature type="transmembrane region" description="Helical" evidence="8">
    <location>
        <begin position="61"/>
        <end position="81"/>
    </location>
</feature>
<evidence type="ECO:0000256" key="3">
    <source>
        <dbReference type="ARBA" id="ARBA00022692"/>
    </source>
</evidence>
<dbReference type="NCBIfam" id="TIGR01948">
    <property type="entry name" value="rnfE"/>
    <property type="match status" value="1"/>
</dbReference>
<dbReference type="PIRSF" id="PIRSF006102">
    <property type="entry name" value="NQR_DE"/>
    <property type="match status" value="1"/>
</dbReference>
<proteinExistence type="predicted"/>
<dbReference type="GO" id="GO:0005886">
    <property type="term" value="C:plasma membrane"/>
    <property type="evidence" value="ECO:0007669"/>
    <property type="project" value="TreeGrafter"/>
</dbReference>
<feature type="transmembrane region" description="Helical" evidence="8">
    <location>
        <begin position="39"/>
        <end position="55"/>
    </location>
</feature>
<keyword evidence="3 8" id="KW-0812">Transmembrane</keyword>
<sequence>TSAENGFGMGVATMAVLILSNLVISLIKNLIPDKVRIPAFIVVIASFVTIISMLMQAYVPALYASLGVFIPLIVVNCIILGRAEAFASKNGPVASIFDGIGIGLGFTLSLTLVGAVREVLGSGAIFGYSFGITDYMPLVFVLAPGAFIVLGYLMALFNKFLKK</sequence>
<dbReference type="GO" id="GO:0022900">
    <property type="term" value="P:electron transport chain"/>
    <property type="evidence" value="ECO:0007669"/>
    <property type="project" value="InterPro"/>
</dbReference>
<keyword evidence="5" id="KW-0249">Electron transport</keyword>
<comment type="caution">
    <text evidence="9">The sequence shown here is derived from an EMBL/GenBank/DDBJ whole genome shotgun (WGS) entry which is preliminary data.</text>
</comment>
<dbReference type="PANTHER" id="PTHR30586">
    <property type="entry name" value="ELECTRON TRANSPORT COMPLEX PROTEIN RNFE"/>
    <property type="match status" value="1"/>
</dbReference>
<keyword evidence="7 8" id="KW-0472">Membrane</keyword>
<keyword evidence="4" id="KW-1278">Translocase</keyword>
<dbReference type="AlphaFoldDB" id="K1UFV8"/>
<evidence type="ECO:0000313" key="9">
    <source>
        <dbReference type="EMBL" id="EKC77090.1"/>
    </source>
</evidence>
<accession>K1UFV8</accession>
<dbReference type="EMBL" id="AJWY01002872">
    <property type="protein sequence ID" value="EKC77090.1"/>
    <property type="molecule type" value="Genomic_DNA"/>
</dbReference>
<feature type="transmembrane region" description="Helical" evidence="8">
    <location>
        <begin position="6"/>
        <end position="27"/>
    </location>
</feature>
<dbReference type="InterPro" id="IPR010968">
    <property type="entry name" value="RnfE"/>
</dbReference>
<protein>
    <submittedName>
        <fullName evidence="9">Electron transport complex, RnfABCDGE type, E subunit</fullName>
    </submittedName>
</protein>
<evidence type="ECO:0000256" key="2">
    <source>
        <dbReference type="ARBA" id="ARBA00022448"/>
    </source>
</evidence>
<keyword evidence="2" id="KW-0813">Transport</keyword>
<gene>
    <name evidence="9" type="ORF">LEA_04353</name>
</gene>
<dbReference type="InterPro" id="IPR003667">
    <property type="entry name" value="NqrDE/RnfAE"/>
</dbReference>
<evidence type="ECO:0000256" key="4">
    <source>
        <dbReference type="ARBA" id="ARBA00022967"/>
    </source>
</evidence>
<organism evidence="9">
    <name type="scientific">human gut metagenome</name>
    <dbReference type="NCBI Taxonomy" id="408170"/>
    <lineage>
        <taxon>unclassified sequences</taxon>
        <taxon>metagenomes</taxon>
        <taxon>organismal metagenomes</taxon>
    </lineage>
</organism>
<reference evidence="9" key="1">
    <citation type="journal article" date="2013" name="Environ. Microbiol.">
        <title>Microbiota from the distal guts of lean and obese adolescents exhibit partial functional redundancy besides clear differences in community structure.</title>
        <authorList>
            <person name="Ferrer M."/>
            <person name="Ruiz A."/>
            <person name="Lanza F."/>
            <person name="Haange S.B."/>
            <person name="Oberbach A."/>
            <person name="Till H."/>
            <person name="Bargiela R."/>
            <person name="Campoy C."/>
            <person name="Segura M.T."/>
            <person name="Richter M."/>
            <person name="von Bergen M."/>
            <person name="Seifert J."/>
            <person name="Suarez A."/>
        </authorList>
    </citation>
    <scope>NUCLEOTIDE SEQUENCE</scope>
</reference>
<feature type="non-terminal residue" evidence="9">
    <location>
        <position position="1"/>
    </location>
</feature>
<dbReference type="GO" id="GO:0012505">
    <property type="term" value="C:endomembrane system"/>
    <property type="evidence" value="ECO:0007669"/>
    <property type="project" value="UniProtKB-SubCell"/>
</dbReference>
<evidence type="ECO:0000256" key="6">
    <source>
        <dbReference type="ARBA" id="ARBA00022989"/>
    </source>
</evidence>
<comment type="subcellular location">
    <subcellularLocation>
        <location evidence="1">Endomembrane system</location>
        <topology evidence="1">Multi-pass membrane protein</topology>
    </subcellularLocation>
</comment>